<dbReference type="EMBL" id="LR798272">
    <property type="protein sequence ID" value="CAB5218852.1"/>
    <property type="molecule type" value="Genomic_DNA"/>
</dbReference>
<reference evidence="2" key="1">
    <citation type="submission" date="2020-05" db="EMBL/GenBank/DDBJ databases">
        <authorList>
            <person name="Chiriac C."/>
            <person name="Salcher M."/>
            <person name="Ghai R."/>
            <person name="Kavagutti S V."/>
        </authorList>
    </citation>
    <scope>NUCLEOTIDE SEQUENCE</scope>
</reference>
<feature type="region of interest" description="Disordered" evidence="1">
    <location>
        <begin position="94"/>
        <end position="119"/>
    </location>
</feature>
<sequence length="119" mass="13397">MIIRAPRPTESFTVIRNAIIRDSRLSYRARGILVSILSRPDNWRCSSTQLSREGSEGRDAIRTALDELEALGYLIRYTYRNTRGQMVTDLHVRDVPNSLAPTPEKPTPGKPTSDNQASL</sequence>
<evidence type="ECO:0000313" key="2">
    <source>
        <dbReference type="EMBL" id="CAB5218852.1"/>
    </source>
</evidence>
<evidence type="ECO:0008006" key="3">
    <source>
        <dbReference type="Google" id="ProtNLM"/>
    </source>
</evidence>
<accession>A0A6J7WQ68</accession>
<proteinExistence type="predicted"/>
<organism evidence="2">
    <name type="scientific">uncultured Caudovirales phage</name>
    <dbReference type="NCBI Taxonomy" id="2100421"/>
    <lineage>
        <taxon>Viruses</taxon>
        <taxon>Duplodnaviria</taxon>
        <taxon>Heunggongvirae</taxon>
        <taxon>Uroviricota</taxon>
        <taxon>Caudoviricetes</taxon>
        <taxon>Peduoviridae</taxon>
        <taxon>Maltschvirus</taxon>
        <taxon>Maltschvirus maltsch</taxon>
    </lineage>
</organism>
<name>A0A6J7WQ68_9CAUD</name>
<gene>
    <name evidence="2" type="ORF">UFOVP226_4</name>
</gene>
<dbReference type="InterPro" id="IPR036390">
    <property type="entry name" value="WH_DNA-bd_sf"/>
</dbReference>
<protein>
    <recommendedName>
        <fullName evidence="3">Helix-turn-helix domain containing protein</fullName>
    </recommendedName>
</protein>
<evidence type="ECO:0000256" key="1">
    <source>
        <dbReference type="SAM" id="MobiDB-lite"/>
    </source>
</evidence>
<dbReference type="SUPFAM" id="SSF46785">
    <property type="entry name" value="Winged helix' DNA-binding domain"/>
    <property type="match status" value="1"/>
</dbReference>